<dbReference type="AlphaFoldDB" id="A0A7J7ING9"/>
<sequence length="340" mass="37509">MARSKLAFALDLCAYSRQCSGVDVIRSSPRRSGLFCVPQFSWQRGSLVEAAVGSIRCWRRTATRTDRLGHGPRNLCSLRQTIRSESTPSLRAFSSTIFLPVLVADRDHLDGAEQLRSCLHQLDSWLSSYEDYEIASVRVFVAPGQDQGPIQRVYEQWSNDHDQAPTVTWLEVRPLAPGRDVLIEAVAGQRRRRQQQQQVAGWRVPQTVTTMQAAQAVGPYVQAVKLPSSATVYVSGCIGLRPPPHNDLVGPDIESQTIQALSNMKAILNAAGSNVPNVMKVMILLDDMDDFATVNRIYEAWLREGGCTADRLPARSTFAVKTLPKGAKVEIECIACCGEA</sequence>
<dbReference type="NCBIfam" id="TIGR00004">
    <property type="entry name" value="Rid family detoxifying hydrolase"/>
    <property type="match status" value="1"/>
</dbReference>
<dbReference type="InterPro" id="IPR035959">
    <property type="entry name" value="RutC-like_sf"/>
</dbReference>
<dbReference type="GO" id="GO:0005739">
    <property type="term" value="C:mitochondrion"/>
    <property type="evidence" value="ECO:0007669"/>
    <property type="project" value="TreeGrafter"/>
</dbReference>
<accession>A0A7J7ING9</accession>
<dbReference type="PANTHER" id="PTHR11803:SF39">
    <property type="entry name" value="2-IMINOBUTANOATE_2-IMINOPROPANOATE DEAMINASE"/>
    <property type="match status" value="1"/>
</dbReference>
<reference evidence="2 3" key="1">
    <citation type="journal article" date="2020" name="J. Phycol.">
        <title>Comparative genome analysis reveals Cyanidiococcus gen. nov., a new extremophilic red algal genus sister to Cyanidioschyzon (Cyanidioschyzonaceae, Rhodophyta).</title>
        <authorList>
            <person name="Liu S.-L."/>
            <person name="Chiang Y.-R."/>
            <person name="Yoon H.S."/>
            <person name="Fu H.-Y."/>
        </authorList>
    </citation>
    <scope>NUCLEOTIDE SEQUENCE [LARGE SCALE GENOMIC DNA]</scope>
    <source>
        <strain evidence="2 3">THAL066</strain>
    </source>
</reference>
<comment type="similarity">
    <text evidence="1">Belongs to the RutC family.</text>
</comment>
<dbReference type="PROSITE" id="PS01094">
    <property type="entry name" value="UPF0076"/>
    <property type="match status" value="1"/>
</dbReference>
<dbReference type="OrthoDB" id="309640at2759"/>
<dbReference type="SUPFAM" id="SSF55298">
    <property type="entry name" value="YjgF-like"/>
    <property type="match status" value="2"/>
</dbReference>
<dbReference type="Proteomes" id="UP000530660">
    <property type="component" value="Unassembled WGS sequence"/>
</dbReference>
<dbReference type="CDD" id="cd00448">
    <property type="entry name" value="YjgF_YER057c_UK114_family"/>
    <property type="match status" value="1"/>
</dbReference>
<dbReference type="InterPro" id="IPR006056">
    <property type="entry name" value="RidA"/>
</dbReference>
<gene>
    <name evidence="2" type="primary">HRSP12_2</name>
    <name evidence="2" type="ORF">F1559_001919</name>
</gene>
<dbReference type="PANTHER" id="PTHR11803">
    <property type="entry name" value="2-IMINOBUTANOATE/2-IMINOPROPANOATE DEAMINASE RIDA"/>
    <property type="match status" value="1"/>
</dbReference>
<dbReference type="InterPro" id="IPR006175">
    <property type="entry name" value="YjgF/YER057c/UK114"/>
</dbReference>
<dbReference type="Pfam" id="PF01042">
    <property type="entry name" value="Ribonuc_L-PSP"/>
    <property type="match status" value="1"/>
</dbReference>
<dbReference type="Gene3D" id="3.30.1330.40">
    <property type="entry name" value="RutC-like"/>
    <property type="match status" value="2"/>
</dbReference>
<name>A0A7J7ING9_9RHOD</name>
<dbReference type="GO" id="GO:0005829">
    <property type="term" value="C:cytosol"/>
    <property type="evidence" value="ECO:0007669"/>
    <property type="project" value="TreeGrafter"/>
</dbReference>
<dbReference type="GO" id="GO:0019239">
    <property type="term" value="F:deaminase activity"/>
    <property type="evidence" value="ECO:0007669"/>
    <property type="project" value="TreeGrafter"/>
</dbReference>
<dbReference type="EMBL" id="VWRR01000004">
    <property type="protein sequence ID" value="KAF6004114.1"/>
    <property type="molecule type" value="Genomic_DNA"/>
</dbReference>
<evidence type="ECO:0000313" key="2">
    <source>
        <dbReference type="EMBL" id="KAF6004114.1"/>
    </source>
</evidence>
<dbReference type="InterPro" id="IPR019897">
    <property type="entry name" value="RidA_CS"/>
</dbReference>
<protein>
    <submittedName>
        <fullName evidence="2">Heat-responsive protein 12</fullName>
    </submittedName>
</protein>
<proteinExistence type="inferred from homology"/>
<evidence type="ECO:0000313" key="3">
    <source>
        <dbReference type="Proteomes" id="UP000530660"/>
    </source>
</evidence>
<comment type="caution">
    <text evidence="2">The sequence shown here is derived from an EMBL/GenBank/DDBJ whole genome shotgun (WGS) entry which is preliminary data.</text>
</comment>
<evidence type="ECO:0000256" key="1">
    <source>
        <dbReference type="ARBA" id="ARBA00010552"/>
    </source>
</evidence>
<keyword evidence="3" id="KW-1185">Reference proteome</keyword>
<dbReference type="FunFam" id="3.30.1330.40:FF:000001">
    <property type="entry name" value="L-PSP family endoribonuclease"/>
    <property type="match status" value="1"/>
</dbReference>
<organism evidence="2 3">
    <name type="scientific">Cyanidiococcus yangmingshanensis</name>
    <dbReference type="NCBI Taxonomy" id="2690220"/>
    <lineage>
        <taxon>Eukaryota</taxon>
        <taxon>Rhodophyta</taxon>
        <taxon>Bangiophyceae</taxon>
        <taxon>Cyanidiales</taxon>
        <taxon>Cyanidiaceae</taxon>
        <taxon>Cyanidiococcus</taxon>
    </lineage>
</organism>